<name>A0ABZ3J456_SPOA4</name>
<reference evidence="2" key="1">
    <citation type="submission" date="2024-05" db="EMBL/GenBank/DDBJ databases">
        <title>Isolation and characterization of Sporomusa carbonis sp. nov., a carboxydotrophic hydrogenogen in the genus of Sporomusa isolated from a charcoal burning pile.</title>
        <authorList>
            <person name="Boeer T."/>
            <person name="Rosenbaum F."/>
            <person name="Eysell L."/>
            <person name="Mueller V."/>
            <person name="Daniel R."/>
            <person name="Poehlein A."/>
        </authorList>
    </citation>
    <scope>NUCLEOTIDE SEQUENCE [LARGE SCALE GENOMIC DNA]</scope>
    <source>
        <strain evidence="2">DSM 3132</strain>
    </source>
</reference>
<protein>
    <submittedName>
        <fullName evidence="2">Uncharacterized protein</fullName>
    </submittedName>
</protein>
<proteinExistence type="predicted"/>
<gene>
    <name evidence="2" type="ORF">SPACI_030320</name>
</gene>
<dbReference type="RefSeq" id="WP_245692756.1">
    <property type="nucleotide sequence ID" value="NZ_CP155571.1"/>
</dbReference>
<sequence>MLTVVFIFICPLGLSAIATTLDAFSPKAVLIPDNVYGPISRFLNRRRINQIRYPAGASADEFRSVLLKARSEYPQREQLIVYIEAPAAVLSKSPTSMVLLRYHRMRSYVLSWITHGQATSVLNLLNMV</sequence>
<keyword evidence="1" id="KW-0732">Signal</keyword>
<feature type="chain" id="PRO_5047314930" evidence="1">
    <location>
        <begin position="19"/>
        <end position="128"/>
    </location>
</feature>
<evidence type="ECO:0000313" key="2">
    <source>
        <dbReference type="EMBL" id="XFO72975.1"/>
    </source>
</evidence>
<evidence type="ECO:0000313" key="3">
    <source>
        <dbReference type="Proteomes" id="UP000216052"/>
    </source>
</evidence>
<dbReference type="EMBL" id="CP155571">
    <property type="protein sequence ID" value="XFO72975.1"/>
    <property type="molecule type" value="Genomic_DNA"/>
</dbReference>
<dbReference type="Proteomes" id="UP000216052">
    <property type="component" value="Chromosome"/>
</dbReference>
<keyword evidence="3" id="KW-1185">Reference proteome</keyword>
<evidence type="ECO:0000256" key="1">
    <source>
        <dbReference type="SAM" id="SignalP"/>
    </source>
</evidence>
<organism evidence="2 3">
    <name type="scientific">Sporomusa acidovorans (strain ATCC 49682 / DSM 3132 / Mol)</name>
    <dbReference type="NCBI Taxonomy" id="1123286"/>
    <lineage>
        <taxon>Bacteria</taxon>
        <taxon>Bacillati</taxon>
        <taxon>Bacillota</taxon>
        <taxon>Negativicutes</taxon>
        <taxon>Selenomonadales</taxon>
        <taxon>Sporomusaceae</taxon>
        <taxon>Sporomusa</taxon>
    </lineage>
</organism>
<feature type="signal peptide" evidence="1">
    <location>
        <begin position="1"/>
        <end position="18"/>
    </location>
</feature>
<accession>A0ABZ3J456</accession>